<gene>
    <name evidence="3" type="ORF">PYTT_1263</name>
</gene>
<feature type="chain" id="PRO_5014266482" evidence="2">
    <location>
        <begin position="25"/>
        <end position="1690"/>
    </location>
</feature>
<dbReference type="EMBL" id="LT629973">
    <property type="protein sequence ID" value="SEH85914.1"/>
    <property type="molecule type" value="Genomic_DNA"/>
</dbReference>
<sequence>MFHCLRYHRYLIALCFASAPQIMAQDGSIRPLESETENRDYSLSLSSARTGNPAEFQTETYADTAASDPLGYGYYLWTGKGSSSNVLDKNNWTYDSGTPDPSNKATWGSSQTPTFLVLDPNLMSTFPNGLLQNAQMSINFTPLTLSGIIVKARTDGKSDKFAITNVAGVGETSGNLVRYLNLVGVNGADVTFQMDGSLELGNATNPFTGVNVDSNWNINFADGKYLNVYGSMRSMAGTRISLTGKGTLNLFNANRELNAEWHLADGASIVFNRNADISINSTNFLGTGDIHVTSGVGTLQIAGDNGALFSNNVIIEQGATFHLMEGIRDTTTVDLIVYSNMTGKISGSGNMSFERQNSGKNYCNESWVFTGDNSGFTGNWLTDRDINSYNDRDKRYGIIPLMFGDGQTLKGTNESIAGTGAIIGTSANNRGGSLVGINYSNDVTLINSLQGELRLHHLTDSTLTLTGNNSHIYGTYVEAGGTLRVYDVSALGDANTYTKSGVNNRGGAVVALNNGSTFEYAGDSNANAITNGLFNTEGTWGINIAKETTVLTWDISQKAVYKDAFNAQSARREGNFTKSGAGTLKITGASSAWDGQGKLFTSSTKAGTLFLNEGTLEIGDNASLGNVGKIVMGGATLKQSGGNQVFTLGSGVTLTTDKAIRYAMNNTIDGGLKVSGGIMEFVMSPKDIFGTPGLPAYSFLNSYNVTGNFDLSSTGTFSFVLDGGMAFDKEGYYLMFTAANDMSSMDWSRFKLSGVETGENSRQKYAIYTGGTVISAEETVAGTSNEVYLQATPDLVDLRWNRADGGTWMAGKDISAQSDWHLPNYDDSRFFQSDRVIFGDTIMVDGKAVTLTGEQTITLGGDVRPSRITVEGNADYVITSQEGASYGIGGQAALYKTGSGQLDIRTSNTYSGGTIVSEGAVRGIAANSFGSGLITINNTGQVFTFAENALGSCDIKIEGGQLLLYSTNRNQGDVTMNGGTITAGAALSLGETGNITINGGSLYATAQGALGNNTIKLTGGHIYAHNVNSLGSSNIVAHGAADGAEAWIHTSAFDHASSLGAGKIALQEGSVLYLEGAQGKALDSLSLLTFDGGRVYVDGTVDASGFTNYHSNNGRNAIFDVEGANAQLTVADYAGTDPSITIEKLGTGILSTTVHTDINASLLVREGSIVLNMSDKGGSAYQLNGSIAGDGTIVIRGSHAFRAGPTQDFRGTFYIDQNGEDKMMIVSGNSNRKDTYYDVVLNRGNISMWDSSSDNHLVWGNLSSGTGDYASLCTIGVNSIVDAGNVYDPFMLTVHQTRNEIFKGTFIDGGVGKKVVADFEKMGAATLTLTGDSTSTGTMYIREGAIQLGNGGTTGHWAGNIENNARLAMNYGAVDKTFNSTISGTGAVSIQTGGTVTITKDNTYAGGTEIGKGRVLLDNTGTLGSGEITMSGTSSLEVAATAAADKGLVNSSVRVADNANASVKNADLGQSGRIYTANGTISVKGGQNTVTVTTGSSKSTLSGTMKGAAVSLSTIDTNMVAVLQHGKLDTGAKVTATAGESKISGGLWAIYDASSLDLSNEAILTESKLAIADTATMNVGDLSVIVLDLNQSILDQLTGAGKERLSINLFDSVSDMNSLINGGSQIYIDLSTNFREAGWSVSRSSVDTASGTAWWDNGIVVLEHNVPEPSSATLIMFGAASLLLRRRRGK</sequence>
<dbReference type="STRING" id="1679444.PYTT_1263"/>
<dbReference type="KEGG" id="agl:PYTT_1263"/>
<accession>A0A1C7PC26</accession>
<protein>
    <submittedName>
        <fullName evidence="3">Pectin lyase fold/virulence factor</fullName>
    </submittedName>
</protein>
<dbReference type="Pfam" id="PF12951">
    <property type="entry name" value="PATR"/>
    <property type="match status" value="5"/>
</dbReference>
<evidence type="ECO:0000256" key="2">
    <source>
        <dbReference type="SAM" id="SignalP"/>
    </source>
</evidence>
<name>A0A1C7PC26_9BACT</name>
<keyword evidence="4" id="KW-1185">Reference proteome</keyword>
<dbReference type="PATRIC" id="fig|1679444.3.peg.2919"/>
<evidence type="ECO:0000313" key="4">
    <source>
        <dbReference type="Proteomes" id="UP000176204"/>
    </source>
</evidence>
<dbReference type="SUPFAM" id="SSF51126">
    <property type="entry name" value="Pectin lyase-like"/>
    <property type="match status" value="1"/>
</dbReference>
<evidence type="ECO:0000313" key="3">
    <source>
        <dbReference type="EMBL" id="SEH85914.1"/>
    </source>
</evidence>
<keyword evidence="3" id="KW-0456">Lyase</keyword>
<organism evidence="3 4">
    <name type="scientific">Akkermansia glycaniphila</name>
    <dbReference type="NCBI Taxonomy" id="1679444"/>
    <lineage>
        <taxon>Bacteria</taxon>
        <taxon>Pseudomonadati</taxon>
        <taxon>Verrucomicrobiota</taxon>
        <taxon>Verrucomicrobiia</taxon>
        <taxon>Verrucomicrobiales</taxon>
        <taxon>Akkermansiaceae</taxon>
        <taxon>Akkermansia</taxon>
    </lineage>
</organism>
<reference evidence="4" key="1">
    <citation type="submission" date="2016-09" db="EMBL/GenBank/DDBJ databases">
        <authorList>
            <person name="Koehorst J."/>
        </authorList>
    </citation>
    <scope>NUCLEOTIDE SEQUENCE [LARGE SCALE GENOMIC DNA]</scope>
</reference>
<keyword evidence="1 2" id="KW-0732">Signal</keyword>
<evidence type="ECO:0000256" key="1">
    <source>
        <dbReference type="ARBA" id="ARBA00022729"/>
    </source>
</evidence>
<dbReference type="Proteomes" id="UP000176204">
    <property type="component" value="Chromosome I"/>
</dbReference>
<dbReference type="NCBIfam" id="TIGR02601">
    <property type="entry name" value="autotrns_rpt"/>
    <property type="match status" value="2"/>
</dbReference>
<dbReference type="OrthoDB" id="199647at2"/>
<dbReference type="InterPro" id="IPR011050">
    <property type="entry name" value="Pectin_lyase_fold/virulence"/>
</dbReference>
<dbReference type="GO" id="GO:0016829">
    <property type="term" value="F:lyase activity"/>
    <property type="evidence" value="ECO:0007669"/>
    <property type="project" value="UniProtKB-KW"/>
</dbReference>
<proteinExistence type="predicted"/>
<dbReference type="RefSeq" id="WP_071133335.1">
    <property type="nucleotide sequence ID" value="NZ_LIGX01000022.1"/>
</dbReference>
<dbReference type="InterPro" id="IPR013425">
    <property type="entry name" value="Autotrns_rpt"/>
</dbReference>
<feature type="signal peptide" evidence="2">
    <location>
        <begin position="1"/>
        <end position="24"/>
    </location>
</feature>